<evidence type="ECO:0000256" key="1">
    <source>
        <dbReference type="ARBA" id="ARBA00004429"/>
    </source>
</evidence>
<dbReference type="InterPro" id="IPR007387">
    <property type="entry name" value="TRAP_DctQ"/>
</dbReference>
<feature type="transmembrane region" description="Helical" evidence="9">
    <location>
        <begin position="65"/>
        <end position="84"/>
    </location>
</feature>
<keyword evidence="5 9" id="KW-0812">Transmembrane</keyword>
<dbReference type="Pfam" id="PF04290">
    <property type="entry name" value="DctQ"/>
    <property type="match status" value="1"/>
</dbReference>
<protein>
    <recommendedName>
        <fullName evidence="9">TRAP transporter small permease protein</fullName>
    </recommendedName>
</protein>
<name>A0A1I5XBA3_9GAMM</name>
<evidence type="ECO:0000256" key="5">
    <source>
        <dbReference type="ARBA" id="ARBA00022692"/>
    </source>
</evidence>
<dbReference type="EMBL" id="FOWR01000060">
    <property type="protein sequence ID" value="SFQ29258.1"/>
    <property type="molecule type" value="Genomic_DNA"/>
</dbReference>
<evidence type="ECO:0000313" key="12">
    <source>
        <dbReference type="Proteomes" id="UP000182692"/>
    </source>
</evidence>
<evidence type="ECO:0000256" key="3">
    <source>
        <dbReference type="ARBA" id="ARBA00022475"/>
    </source>
</evidence>
<keyword evidence="4 9" id="KW-0997">Cell inner membrane</keyword>
<evidence type="ECO:0000259" key="10">
    <source>
        <dbReference type="Pfam" id="PF04290"/>
    </source>
</evidence>
<gene>
    <name evidence="11" type="ORF">SAMN03084138_04627</name>
</gene>
<dbReference type="Proteomes" id="UP000182692">
    <property type="component" value="Unassembled WGS sequence"/>
</dbReference>
<evidence type="ECO:0000256" key="2">
    <source>
        <dbReference type="ARBA" id="ARBA00022448"/>
    </source>
</evidence>
<comment type="subcellular location">
    <subcellularLocation>
        <location evidence="1 9">Cell inner membrane</location>
        <topology evidence="1 9">Multi-pass membrane protein</topology>
    </subcellularLocation>
</comment>
<keyword evidence="3" id="KW-1003">Cell membrane</keyword>
<evidence type="ECO:0000256" key="6">
    <source>
        <dbReference type="ARBA" id="ARBA00022989"/>
    </source>
</evidence>
<feature type="transmembrane region" description="Helical" evidence="9">
    <location>
        <begin position="147"/>
        <end position="171"/>
    </location>
</feature>
<dbReference type="PANTHER" id="PTHR35011:SF4">
    <property type="entry name" value="SLL1102 PROTEIN"/>
    <property type="match status" value="1"/>
</dbReference>
<reference evidence="11 12" key="1">
    <citation type="submission" date="2016-10" db="EMBL/GenBank/DDBJ databases">
        <authorList>
            <person name="de Groot N.N."/>
        </authorList>
    </citation>
    <scope>NUCLEOTIDE SEQUENCE [LARGE SCALE GENOMIC DNA]</scope>
    <source>
        <strain evidence="11 12">DSM 15893</strain>
    </source>
</reference>
<proteinExistence type="inferred from homology"/>
<keyword evidence="7 9" id="KW-0472">Membrane</keyword>
<feature type="transmembrane region" description="Helical" evidence="9">
    <location>
        <begin position="105"/>
        <end position="127"/>
    </location>
</feature>
<evidence type="ECO:0000256" key="7">
    <source>
        <dbReference type="ARBA" id="ARBA00023136"/>
    </source>
</evidence>
<dbReference type="GO" id="GO:0005886">
    <property type="term" value="C:plasma membrane"/>
    <property type="evidence" value="ECO:0007669"/>
    <property type="project" value="UniProtKB-SubCell"/>
</dbReference>
<dbReference type="STRING" id="1121869.SAMN03084138_04627"/>
<comment type="subunit">
    <text evidence="9">The complex comprises the extracytoplasmic solute receptor protein and the two transmembrane proteins.</text>
</comment>
<comment type="function">
    <text evidence="9">Part of the tripartite ATP-independent periplasmic (TRAP) transport system.</text>
</comment>
<accession>A0A1I5XBA3</accession>
<evidence type="ECO:0000256" key="4">
    <source>
        <dbReference type="ARBA" id="ARBA00022519"/>
    </source>
</evidence>
<organism evidence="11 12">
    <name type="scientific">Enterovibrio norvegicus DSM 15893</name>
    <dbReference type="NCBI Taxonomy" id="1121869"/>
    <lineage>
        <taxon>Bacteria</taxon>
        <taxon>Pseudomonadati</taxon>
        <taxon>Pseudomonadota</taxon>
        <taxon>Gammaproteobacteria</taxon>
        <taxon>Vibrionales</taxon>
        <taxon>Vibrionaceae</taxon>
        <taxon>Enterovibrio</taxon>
    </lineage>
</organism>
<keyword evidence="2 9" id="KW-0813">Transport</keyword>
<dbReference type="GO" id="GO:0022857">
    <property type="term" value="F:transmembrane transporter activity"/>
    <property type="evidence" value="ECO:0007669"/>
    <property type="project" value="UniProtKB-UniRule"/>
</dbReference>
<keyword evidence="6 9" id="KW-1133">Transmembrane helix</keyword>
<dbReference type="RefSeq" id="WP_017013765.1">
    <property type="nucleotide sequence ID" value="NZ_FOWR01000060.1"/>
</dbReference>
<dbReference type="GeneID" id="35869718"/>
<evidence type="ECO:0000313" key="11">
    <source>
        <dbReference type="EMBL" id="SFQ29258.1"/>
    </source>
</evidence>
<comment type="similarity">
    <text evidence="8 9">Belongs to the TRAP transporter small permease family.</text>
</comment>
<dbReference type="InterPro" id="IPR055348">
    <property type="entry name" value="DctQ"/>
</dbReference>
<evidence type="ECO:0000256" key="9">
    <source>
        <dbReference type="RuleBase" id="RU369079"/>
    </source>
</evidence>
<sequence>MQISQDEANRTLDYLPSPLAAYVRFVESINYYVGRFAMYLIFVMLGVLVYSSISKTFFFPSLWTLEMAQFAMVAYYMLGGPYSMQLNGHVRMDLLYGDWSPRTKTLVDCFTVLFLMVYLGVLLYGGISSTTYAFEYGERSYSAWRPYMWPIKTTMCIAIFLMILQATAVLLKDIATLRMPSIDKNSTDNKENTHQENNQ</sequence>
<feature type="domain" description="Tripartite ATP-independent periplasmic transporters DctQ component" evidence="10">
    <location>
        <begin position="44"/>
        <end position="174"/>
    </location>
</feature>
<evidence type="ECO:0000256" key="8">
    <source>
        <dbReference type="ARBA" id="ARBA00038436"/>
    </source>
</evidence>
<feature type="transmembrane region" description="Helical" evidence="9">
    <location>
        <begin position="32"/>
        <end position="53"/>
    </location>
</feature>
<dbReference type="OrthoDB" id="8559033at2"/>
<dbReference type="AlphaFoldDB" id="A0A1I5XBA3"/>
<dbReference type="PANTHER" id="PTHR35011">
    <property type="entry name" value="2,3-DIKETO-L-GULONATE TRAP TRANSPORTER SMALL PERMEASE PROTEIN YIAM"/>
    <property type="match status" value="1"/>
</dbReference>